<dbReference type="CDD" id="cd03143">
    <property type="entry name" value="A4_beta-galactosidase_middle_domain"/>
    <property type="match status" value="1"/>
</dbReference>
<dbReference type="Gene3D" id="3.40.50.880">
    <property type="match status" value="1"/>
</dbReference>
<dbReference type="GO" id="GO:0046872">
    <property type="term" value="F:metal ion binding"/>
    <property type="evidence" value="ECO:0007669"/>
    <property type="project" value="UniProtKB-KW"/>
</dbReference>
<feature type="domain" description="SLH" evidence="11">
    <location>
        <begin position="1862"/>
        <end position="1916"/>
    </location>
</feature>
<dbReference type="Pfam" id="PF00395">
    <property type="entry name" value="SLH"/>
    <property type="match status" value="3"/>
</dbReference>
<evidence type="ECO:0000313" key="13">
    <source>
        <dbReference type="Proteomes" id="UP000289856"/>
    </source>
</evidence>
<evidence type="ECO:0000256" key="2">
    <source>
        <dbReference type="ARBA" id="ARBA00005940"/>
    </source>
</evidence>
<dbReference type="SUPFAM" id="SSF51445">
    <property type="entry name" value="(Trans)glycosidases"/>
    <property type="match status" value="1"/>
</dbReference>
<dbReference type="InterPro" id="IPR003305">
    <property type="entry name" value="CenC_carb-bd"/>
</dbReference>
<dbReference type="PANTHER" id="PTHR36447:SF2">
    <property type="entry name" value="BETA-GALACTOSIDASE YESZ"/>
    <property type="match status" value="1"/>
</dbReference>
<keyword evidence="5" id="KW-0479">Metal-binding</keyword>
<comment type="similarity">
    <text evidence="3">Belongs to the glycosyl hydrolase 10 (cellulase F) family.</text>
</comment>
<evidence type="ECO:0000256" key="8">
    <source>
        <dbReference type="ARBA" id="ARBA00023295"/>
    </source>
</evidence>
<feature type="domain" description="SLH" evidence="11">
    <location>
        <begin position="1737"/>
        <end position="1796"/>
    </location>
</feature>
<dbReference type="RefSeq" id="WP_130605502.1">
    <property type="nucleotide sequence ID" value="NZ_AP019400.1"/>
</dbReference>
<evidence type="ECO:0000256" key="10">
    <source>
        <dbReference type="SAM" id="SignalP"/>
    </source>
</evidence>
<dbReference type="InterPro" id="IPR010502">
    <property type="entry name" value="Carb-bd_dom_fam9"/>
</dbReference>
<evidence type="ECO:0000256" key="4">
    <source>
        <dbReference type="ARBA" id="ARBA00012756"/>
    </source>
</evidence>
<evidence type="ECO:0000256" key="5">
    <source>
        <dbReference type="ARBA" id="ARBA00022723"/>
    </source>
</evidence>
<evidence type="ECO:0000256" key="1">
    <source>
        <dbReference type="ARBA" id="ARBA00001412"/>
    </source>
</evidence>
<dbReference type="GO" id="GO:0030246">
    <property type="term" value="F:carbohydrate binding"/>
    <property type="evidence" value="ECO:0007669"/>
    <property type="project" value="InterPro"/>
</dbReference>
<dbReference type="Pfam" id="PF02018">
    <property type="entry name" value="CBM_4_9"/>
    <property type="match status" value="1"/>
</dbReference>
<name>A0A3T1D0Q7_9BACL</name>
<evidence type="ECO:0000313" key="12">
    <source>
        <dbReference type="EMBL" id="BBI31589.1"/>
    </source>
</evidence>
<feature type="chain" id="PRO_5039363443" description="beta-galactosidase" evidence="10">
    <location>
        <begin position="28"/>
        <end position="1916"/>
    </location>
</feature>
<dbReference type="Pfam" id="PF02449">
    <property type="entry name" value="Glyco_hydro_42"/>
    <property type="match status" value="1"/>
</dbReference>
<dbReference type="GO" id="GO:0016052">
    <property type="term" value="P:carbohydrate catabolic process"/>
    <property type="evidence" value="ECO:0007669"/>
    <property type="project" value="InterPro"/>
</dbReference>
<keyword evidence="8" id="KW-0326">Glycosidase</keyword>
<feature type="region of interest" description="Disordered" evidence="9">
    <location>
        <begin position="1541"/>
        <end position="1560"/>
    </location>
</feature>
<organism evidence="12 13">
    <name type="scientific">Cohnella abietis</name>
    <dbReference type="NCBI Taxonomy" id="2507935"/>
    <lineage>
        <taxon>Bacteria</taxon>
        <taxon>Bacillati</taxon>
        <taxon>Bacillota</taxon>
        <taxon>Bacilli</taxon>
        <taxon>Bacillales</taxon>
        <taxon>Paenibacillaceae</taxon>
        <taxon>Cohnella</taxon>
    </lineage>
</organism>
<dbReference type="PANTHER" id="PTHR36447">
    <property type="entry name" value="BETA-GALACTOSIDASE GANA"/>
    <property type="match status" value="1"/>
</dbReference>
<evidence type="ECO:0000256" key="3">
    <source>
        <dbReference type="ARBA" id="ARBA00007495"/>
    </source>
</evidence>
<feature type="domain" description="SLH" evidence="11">
    <location>
        <begin position="1797"/>
        <end position="1860"/>
    </location>
</feature>
<dbReference type="InterPro" id="IPR017853">
    <property type="entry name" value="GH"/>
</dbReference>
<dbReference type="GO" id="GO:0009341">
    <property type="term" value="C:beta-galactosidase complex"/>
    <property type="evidence" value="ECO:0007669"/>
    <property type="project" value="InterPro"/>
</dbReference>
<gene>
    <name evidence="12" type="ORF">KCTCHS21_09880</name>
</gene>
<dbReference type="InterPro" id="IPR029062">
    <property type="entry name" value="Class_I_gatase-like"/>
</dbReference>
<keyword evidence="10" id="KW-0732">Signal</keyword>
<dbReference type="InterPro" id="IPR059177">
    <property type="entry name" value="GH29D-like_dom"/>
</dbReference>
<comment type="similarity">
    <text evidence="2">Belongs to the glycosyl hydrolase 42 family.</text>
</comment>
<sequence length="1916" mass="211447">MVKRLLVICLIVSVFFSGFSTFPGLTAGVAAAEELTDHDIPDWGFGGSAQADYTLDKSTVHEGSYSLRLYNRTPVTPNVFYNAFQEVQVKPNTTYELSVWVKADNASTVWFGGGPGWNLRKYVADNQDTYNWKKETISYTTGSAETTFTFRIGLENITDHIWFDDISMVEAGTTENLIQNGGFEKKRLPDVTSNQQAGEVLVGTEVQLHSRIAGTEIYYTTDGSDPRTSATKLVYAQPISITKTMTIKAYATKIDSLDSHVSSFQYVIGTGITGESILDLELYKNKLGEGRKAPILKANNIQVDGNPDEWSSYTGIKLPSNIQKQVVLPGWGGESDLSANAKFAYDDNFFYMTVKVKDNVHYSVPNEAMWVGDSVQIAFSQDGVYGPEYAFSLYEGQPQIWRYASGSATMDKSSVTYQVKRINDETIYEAKLPWLAIFDTKPSVGDSIPFTMLVNDNDGDGRRGWIEWTSAIGRGKNPNEMAELQLVSEEDKWIVSIEGNRGFAADDENPFAIYVPNFSNQPLQVKVNSDFFHLVNQDVVIPAQSVWKKDISLSVPMRGDYTADVSVLDETSGISKRDALQLRVSSNPNELLNRLTVLEQKLPALESLLSSAEAQQIPIDYEKVNVTVIKNFIQYGKEDIENAYLDRAYYYANELDKLYNEAESNLQAYLQGTKTPLQAPRYVNGSVEIQGNSFIADTMITGSNEVVRRPVFFNGYLGFGQVRKDITQFADYGTNAIQMEIGPNSVIKLKDSFSDWNIYLSGGVQASAVLDRTVSHSGQASVRMNRQSPISPNVFMNISQTVAVKPNTHYEMKAWVKGEAVTNTWFMGGPGWVLRKSFPEGTYDWTEVTYSYTTGANETEFTFIILTDDAIGNAWFDDISMTEQGSVDNLLINGDFEHNSFVDLNNEHYLGDTSTIKNDVVKTLQKAADNNIAVNLLLSPHYMPSWALEKWPEMKSESAGFIKYNISNPNARAIIEDYLRVLIPLIKDYPSLQSITLSNESVYQSYRDEYNLPAWQEYLQENYTDIQQLNNTYHTSYVSFANVPLPASPAHTPFFYDWVKFNNKLFSEWHKWMADIIHEIAPNIPLQAKVMNGALNDIGNLTWGVDPEQFAEFSQINGNDNANYYGDGPAGFSNELKFYDLQASLKKAPVFNSETHVIMDGAEQYIPVIASHVKSVLWQGAIHGRGGSTIWVWERTYDTNSDFKGSILHRPDVVAGVGKVSLDMNRLAEEITAFQDDEAKAAILYAMPAMIYDRPYPEAINQVYDAISYSGLKVGFVSEKQAHEGGLAGIKVLFVPEVSHMNAETLVSIQQFVERGGKLVVTGSNSLKFDEHDRALSGSIRNQVMNSSNTTLIASNTLAKQIRETVTPLFAEVGLNEVVLIDAATNLPVYDTEWRSVWQNGRLLINIDNYSSVVKSVYVQVNGQRIGNWKDLISSTTAIAENTLLLSPLETHLLSVEPTGITLDSESYTIKVGETHDTVVHAVFESGVNQPVTTASSYVSSHPNIATVDINGKVTAVAKGTAQITVTYHGKQAIISVNSVSDDTTETPNPPINNIGGSNKDNITKVTLENGKAVAKLEKNQTTATVPLTEIGDHPFQVQAGAVMVNIDQVQLNALRNQGGNEAGATIEVQLKPVIETGGMSASSQGTAQIKLAGQVYEISVRLIKANGSTIEVKQITGSVEITLPYDANGVDSELLGIYYYNETTKQWEYVGGQLNSSAKTMTVKLQHLSKYAVLQYSKTFSDVPATHWAARTLQILAAKHIVNGVSDSLFQPAGETTRAEFVALLVRALNLEAAEDVKAFKDVKSDAWYAGSVQAAVKAGIVTGVSVDRFAPNAPISRAEMVVLIARALGLKDDASVKVDFADSKDIPLWAISSVAELKQMGLIQGNGHNRFNPQANATRAEAAKLILGTINQLK</sequence>
<dbReference type="KEGG" id="cohn:KCTCHS21_09880"/>
<dbReference type="SUPFAM" id="SSF49373">
    <property type="entry name" value="Invasin/intimin cell-adhesion fragments"/>
    <property type="match status" value="1"/>
</dbReference>
<dbReference type="Gene3D" id="2.60.40.1190">
    <property type="match status" value="1"/>
</dbReference>
<dbReference type="Gene3D" id="3.20.20.80">
    <property type="entry name" value="Glycosidases"/>
    <property type="match status" value="1"/>
</dbReference>
<dbReference type="GO" id="GO:0004565">
    <property type="term" value="F:beta-galactosidase activity"/>
    <property type="evidence" value="ECO:0007669"/>
    <property type="project" value="UniProtKB-EC"/>
</dbReference>
<evidence type="ECO:0000256" key="6">
    <source>
        <dbReference type="ARBA" id="ARBA00022801"/>
    </source>
</evidence>
<keyword evidence="6" id="KW-0378">Hydrolase</keyword>
<dbReference type="CDD" id="cd09621">
    <property type="entry name" value="CBM9_like_5"/>
    <property type="match status" value="1"/>
</dbReference>
<dbReference type="EC" id="3.2.1.23" evidence="4"/>
<dbReference type="InterPro" id="IPR001119">
    <property type="entry name" value="SLH_dom"/>
</dbReference>
<dbReference type="SMART" id="SM00635">
    <property type="entry name" value="BID_2"/>
    <property type="match status" value="1"/>
</dbReference>
<comment type="catalytic activity">
    <reaction evidence="1">
        <text>Hydrolysis of terminal non-reducing beta-D-galactose residues in beta-D-galactosides.</text>
        <dbReference type="EC" id="3.2.1.23"/>
    </reaction>
</comment>
<dbReference type="SUPFAM" id="SSF49344">
    <property type="entry name" value="CBD9-like"/>
    <property type="match status" value="1"/>
</dbReference>
<dbReference type="InterPro" id="IPR008964">
    <property type="entry name" value="Invasin/intimin_cell_adhesion"/>
</dbReference>
<dbReference type="Gene3D" id="2.60.120.260">
    <property type="entry name" value="Galactose-binding domain-like"/>
    <property type="match status" value="2"/>
</dbReference>
<dbReference type="InterPro" id="IPR003476">
    <property type="entry name" value="Glyco_hydro_42"/>
</dbReference>
<evidence type="ECO:0000256" key="9">
    <source>
        <dbReference type="SAM" id="MobiDB-lite"/>
    </source>
</evidence>
<reference evidence="12 13" key="1">
    <citation type="submission" date="2019-01" db="EMBL/GenBank/DDBJ databases">
        <title>Complete genome sequence of Cohnella hallensis HS21 isolated from Korean fir (Abies koreana) rhizospheric soil.</title>
        <authorList>
            <person name="Jiang L."/>
            <person name="Kang S.W."/>
            <person name="Kim S."/>
            <person name="Jung J."/>
            <person name="Kim C.Y."/>
            <person name="Kim D.H."/>
            <person name="Kim S.W."/>
            <person name="Lee J."/>
        </authorList>
    </citation>
    <scope>NUCLEOTIDE SEQUENCE [LARGE SCALE GENOMIC DNA]</scope>
    <source>
        <strain evidence="12 13">HS21</strain>
    </source>
</reference>
<dbReference type="Pfam" id="PF06452">
    <property type="entry name" value="CBM9_1"/>
    <property type="match status" value="1"/>
</dbReference>
<protein>
    <recommendedName>
        <fullName evidence="4">beta-galactosidase</fullName>
        <ecNumber evidence="4">3.2.1.23</ecNumber>
    </recommendedName>
</protein>
<dbReference type="Gene3D" id="2.60.40.1080">
    <property type="match status" value="1"/>
</dbReference>
<accession>A0A3T1D0Q7</accession>
<dbReference type="OrthoDB" id="222556at2"/>
<dbReference type="Proteomes" id="UP000289856">
    <property type="component" value="Chromosome"/>
</dbReference>
<feature type="signal peptide" evidence="10">
    <location>
        <begin position="1"/>
        <end position="27"/>
    </location>
</feature>
<dbReference type="SUPFAM" id="SSF49785">
    <property type="entry name" value="Galactose-binding domain-like"/>
    <property type="match status" value="1"/>
</dbReference>
<dbReference type="InterPro" id="IPR003343">
    <property type="entry name" value="Big_2"/>
</dbReference>
<evidence type="ECO:0000259" key="11">
    <source>
        <dbReference type="PROSITE" id="PS51272"/>
    </source>
</evidence>
<dbReference type="InterPro" id="IPR008979">
    <property type="entry name" value="Galactose-bd-like_sf"/>
</dbReference>
<dbReference type="InterPro" id="IPR013738">
    <property type="entry name" value="Beta_galactosidase_Trimer"/>
</dbReference>
<dbReference type="Pfam" id="PF13290">
    <property type="entry name" value="CHB_HEX_C_1"/>
    <property type="match status" value="1"/>
</dbReference>
<proteinExistence type="inferred from homology"/>
<dbReference type="InterPro" id="IPR013529">
    <property type="entry name" value="Glyco_hydro_42_N"/>
</dbReference>
<keyword evidence="13" id="KW-1185">Reference proteome</keyword>
<dbReference type="Pfam" id="PF02368">
    <property type="entry name" value="Big_2"/>
    <property type="match status" value="1"/>
</dbReference>
<dbReference type="PROSITE" id="PS51272">
    <property type="entry name" value="SLH"/>
    <property type="match status" value="3"/>
</dbReference>
<dbReference type="Pfam" id="PF08532">
    <property type="entry name" value="Glyco_hydro_42M"/>
    <property type="match status" value="1"/>
</dbReference>
<evidence type="ECO:0000256" key="7">
    <source>
        <dbReference type="ARBA" id="ARBA00022833"/>
    </source>
</evidence>
<dbReference type="EMBL" id="AP019400">
    <property type="protein sequence ID" value="BBI31589.1"/>
    <property type="molecule type" value="Genomic_DNA"/>
</dbReference>
<keyword evidence="7" id="KW-0862">Zinc</keyword>